<reference evidence="2" key="1">
    <citation type="journal article" date="2013" name="Genetics">
        <title>The draft genome and transcriptome of Panagrellus redivivus are shaped by the harsh demands of a free-living lifestyle.</title>
        <authorList>
            <person name="Srinivasan J."/>
            <person name="Dillman A.R."/>
            <person name="Macchietto M.G."/>
            <person name="Heikkinen L."/>
            <person name="Lakso M."/>
            <person name="Fracchia K.M."/>
            <person name="Antoshechkin I."/>
            <person name="Mortazavi A."/>
            <person name="Wong G."/>
            <person name="Sternberg P.W."/>
        </authorList>
    </citation>
    <scope>NUCLEOTIDE SEQUENCE [LARGE SCALE GENOMIC DNA]</scope>
    <source>
        <strain evidence="2">MT8872</strain>
    </source>
</reference>
<accession>A0A7E4V6P7</accession>
<feature type="transmembrane region" description="Helical" evidence="1">
    <location>
        <begin position="603"/>
        <end position="631"/>
    </location>
</feature>
<feature type="transmembrane region" description="Helical" evidence="1">
    <location>
        <begin position="202"/>
        <end position="221"/>
    </location>
</feature>
<protein>
    <submittedName>
        <fullName evidence="3">DUF4153 domain-containing protein</fullName>
    </submittedName>
</protein>
<organism evidence="2 3">
    <name type="scientific">Panagrellus redivivus</name>
    <name type="common">Microworm</name>
    <dbReference type="NCBI Taxonomy" id="6233"/>
    <lineage>
        <taxon>Eukaryota</taxon>
        <taxon>Metazoa</taxon>
        <taxon>Ecdysozoa</taxon>
        <taxon>Nematoda</taxon>
        <taxon>Chromadorea</taxon>
        <taxon>Rhabditida</taxon>
        <taxon>Tylenchina</taxon>
        <taxon>Panagrolaimomorpha</taxon>
        <taxon>Panagrolaimoidea</taxon>
        <taxon>Panagrolaimidae</taxon>
        <taxon>Panagrellus</taxon>
    </lineage>
</organism>
<name>A0A7E4V6P7_PANRE</name>
<dbReference type="Proteomes" id="UP000492821">
    <property type="component" value="Unassembled WGS sequence"/>
</dbReference>
<keyword evidence="1" id="KW-0812">Transmembrane</keyword>
<evidence type="ECO:0000313" key="2">
    <source>
        <dbReference type="Proteomes" id="UP000492821"/>
    </source>
</evidence>
<feature type="transmembrane region" description="Helical" evidence="1">
    <location>
        <begin position="21"/>
        <end position="39"/>
    </location>
</feature>
<keyword evidence="1" id="KW-0472">Membrane</keyword>
<reference evidence="3" key="2">
    <citation type="submission" date="2020-10" db="UniProtKB">
        <authorList>
            <consortium name="WormBaseParasite"/>
        </authorList>
    </citation>
    <scope>IDENTIFICATION</scope>
</reference>
<evidence type="ECO:0000313" key="3">
    <source>
        <dbReference type="WBParaSite" id="Pan_g16747.t1"/>
    </source>
</evidence>
<feature type="transmembrane region" description="Helical" evidence="1">
    <location>
        <begin position="127"/>
        <end position="149"/>
    </location>
</feature>
<feature type="transmembrane region" description="Helical" evidence="1">
    <location>
        <begin position="439"/>
        <end position="460"/>
    </location>
</feature>
<dbReference type="AlphaFoldDB" id="A0A7E4V6P7"/>
<feature type="transmembrane region" description="Helical" evidence="1">
    <location>
        <begin position="75"/>
        <end position="99"/>
    </location>
</feature>
<feature type="transmembrane region" description="Helical" evidence="1">
    <location>
        <begin position="169"/>
        <end position="190"/>
    </location>
</feature>
<evidence type="ECO:0000256" key="1">
    <source>
        <dbReference type="SAM" id="Phobius"/>
    </source>
</evidence>
<dbReference type="WBParaSite" id="Pan_g16747.t1">
    <property type="protein sequence ID" value="Pan_g16747.t1"/>
    <property type="gene ID" value="Pan_g16747"/>
</dbReference>
<feature type="transmembrane region" description="Helical" evidence="1">
    <location>
        <begin position="51"/>
        <end position="68"/>
    </location>
</feature>
<keyword evidence="2" id="KW-1185">Reference proteome</keyword>
<sequence>MASFAIPAIHLKWVKFCHASQLALAAMWFVACILMYWHAPSFQAEQLYDCRWHLSCLAISAGFGFLFLRSPSSLLFAVTFVAAQYSVVYSFLSLVIYGVDSLMVLNSDPSTAITAAVTGTPPDFTGYLRLAAVIIVLSMFGLGVSLVYVHRLYLIGWDMSPPKRVNGGLRAIQIFSGLHCAFALFTMYVVEELTPFKTWFVRVYMVHEFSCSLLSLSLAVLQMTAIVHSNTVMLKAVFIANLCQFVQELHIGTTAFYTAFYIRKLMTTVQLSDVIFRQIVVGLNLVAHIARMAMCGATAYIVAPLIWNELLTLRVTKKIDQNRLTANQDYITAVASENSWIIKLIGAFGALVLAYFGLNISYIALNSFIEAFVIATGMSFMFSILVLCSIVLYFRKRYRLALLCICYFAMNIIVSASLLIVSFIQDMVFEPAKTEKSPMSLSIVEVLISIGALLLALNVLKFCVQQLISSITLVKQPAFVSRAAKILRQISLFCLLSCAVEFCLLLELRVEAKSAHLSMTSSVHDWLYTTVQSLFLYWCTKHERYQCMLLVMLLQLGNVSIVSLDMLAQQTDLMQMLITLLFQHDLMTAQMKASASSFPTDHFVIILVLHFLQLLQWFLTVAALAVTFFVIDNVVEDDSSKTNENHEISVLGMDIGGSNGALTASSSNGTTSNDHTNGIEKKSAIEERTPNGIGFDNALFNDPLAMSRLPEGSPERSGIDADMDDVVVDIPLDDNPIRVRN</sequence>
<keyword evidence="1" id="KW-1133">Transmembrane helix</keyword>
<feature type="transmembrane region" description="Helical" evidence="1">
    <location>
        <begin position="344"/>
        <end position="365"/>
    </location>
</feature>
<proteinExistence type="predicted"/>
<feature type="transmembrane region" description="Helical" evidence="1">
    <location>
        <begin position="400"/>
        <end position="424"/>
    </location>
</feature>
<feature type="transmembrane region" description="Helical" evidence="1">
    <location>
        <begin position="547"/>
        <end position="567"/>
    </location>
</feature>
<feature type="transmembrane region" description="Helical" evidence="1">
    <location>
        <begin position="371"/>
        <end position="393"/>
    </location>
</feature>